<dbReference type="AlphaFoldDB" id="A0A1D8UWZ3"/>
<accession>A0A1D8UWZ3</accession>
<dbReference type="EMBL" id="CP014674">
    <property type="protein sequence ID" value="AOX18198.1"/>
    <property type="molecule type" value="Genomic_DNA"/>
</dbReference>
<organism evidence="1 2">
    <name type="scientific">Kozakia baliensis</name>
    <dbReference type="NCBI Taxonomy" id="153496"/>
    <lineage>
        <taxon>Bacteria</taxon>
        <taxon>Pseudomonadati</taxon>
        <taxon>Pseudomonadota</taxon>
        <taxon>Alphaproteobacteria</taxon>
        <taxon>Acetobacterales</taxon>
        <taxon>Acetobacteraceae</taxon>
        <taxon>Kozakia</taxon>
    </lineage>
</organism>
<dbReference type="Proteomes" id="UP000179145">
    <property type="component" value="Chromosome"/>
</dbReference>
<evidence type="ECO:0000313" key="2">
    <source>
        <dbReference type="Proteomes" id="UP000179145"/>
    </source>
</evidence>
<gene>
    <name evidence="1" type="ORF">A0U89_07930</name>
</gene>
<dbReference type="KEGG" id="kba:A0U89_07930"/>
<dbReference type="eggNOG" id="COG5615">
    <property type="taxonomic scope" value="Bacteria"/>
</dbReference>
<proteinExistence type="predicted"/>
<name>A0A1D8UWZ3_9PROT</name>
<dbReference type="OrthoDB" id="8419862at2"/>
<dbReference type="RefSeq" id="WP_070403697.1">
    <property type="nucleotide sequence ID" value="NZ_BJVW01000003.1"/>
</dbReference>
<sequence length="150" mass="16415">MSSPILWSLVLTLHVLCVAFWVGGGAFAALITRSSLTLLDQAQRQSVQLQYLNRYFRGLWHVVPLALISGWLLIIHMGGFANVIWPINAMQLLAILMAIVFLNAFYGPFKAARRAIRPQPAMFNAVRLRIVAMVALGVLAILCGALGSGI</sequence>
<protein>
    <submittedName>
        <fullName evidence="1">Uncharacterized protein</fullName>
    </submittedName>
</protein>
<dbReference type="STRING" id="153496.A0U89_07930"/>
<evidence type="ECO:0000313" key="1">
    <source>
        <dbReference type="EMBL" id="AOX18198.1"/>
    </source>
</evidence>
<keyword evidence="2" id="KW-1185">Reference proteome</keyword>
<reference evidence="1 2" key="1">
    <citation type="journal article" date="2016" name="Microb. Cell Fact.">
        <title>Dissection of exopolysaccharide biosynthesis in Kozakia baliensis.</title>
        <authorList>
            <person name="Brandt J.U."/>
            <person name="Jakob F."/>
            <person name="Behr J."/>
            <person name="Geissler A.J."/>
            <person name="Vogel R.F."/>
        </authorList>
    </citation>
    <scope>NUCLEOTIDE SEQUENCE [LARGE SCALE GENOMIC DNA]</scope>
    <source>
        <strain evidence="1 2">DSM 14400</strain>
    </source>
</reference>